<dbReference type="PANTHER" id="PTHR46011:SF6">
    <property type="entry name" value="HIGH ZINC ACTIVATED NUCLEAR RECEPTOR PROTEIN"/>
    <property type="match status" value="1"/>
</dbReference>
<dbReference type="Pfam" id="PF00105">
    <property type="entry name" value="zf-C4"/>
    <property type="match status" value="1"/>
</dbReference>
<evidence type="ECO:0000256" key="8">
    <source>
        <dbReference type="ARBA" id="ARBA00023242"/>
    </source>
</evidence>
<keyword evidence="4" id="KW-0805">Transcription regulation</keyword>
<dbReference type="PANTHER" id="PTHR46011">
    <property type="entry name" value="NUCLEAR HORMONE RECEPTOR FAMILY MEMBER NHR-86-RELATED"/>
    <property type="match status" value="1"/>
</dbReference>
<dbReference type="InterPro" id="IPR035500">
    <property type="entry name" value="NHR-like_dom_sf"/>
</dbReference>
<dbReference type="GO" id="GO:0043565">
    <property type="term" value="F:sequence-specific DNA binding"/>
    <property type="evidence" value="ECO:0007669"/>
    <property type="project" value="InterPro"/>
</dbReference>
<dbReference type="Gene3D" id="3.30.50.10">
    <property type="entry name" value="Erythroid Transcription Factor GATA-1, subunit A"/>
    <property type="match status" value="1"/>
</dbReference>
<evidence type="ECO:0000256" key="7">
    <source>
        <dbReference type="ARBA" id="ARBA00023170"/>
    </source>
</evidence>
<evidence type="ECO:0000256" key="1">
    <source>
        <dbReference type="ARBA" id="ARBA00022723"/>
    </source>
</evidence>
<dbReference type="GO" id="GO:0005634">
    <property type="term" value="C:nucleus"/>
    <property type="evidence" value="ECO:0007669"/>
    <property type="project" value="TreeGrafter"/>
</dbReference>
<keyword evidence="6" id="KW-0804">Transcription</keyword>
<dbReference type="PROSITE" id="PS51030">
    <property type="entry name" value="NUCLEAR_REC_DBD_2"/>
    <property type="match status" value="1"/>
</dbReference>
<accession>A0AAN5CHY3</accession>
<dbReference type="InterPro" id="IPR013088">
    <property type="entry name" value="Znf_NHR/GATA"/>
</dbReference>
<dbReference type="Gene3D" id="1.10.565.10">
    <property type="entry name" value="Retinoid X Receptor"/>
    <property type="match status" value="1"/>
</dbReference>
<evidence type="ECO:0000256" key="3">
    <source>
        <dbReference type="ARBA" id="ARBA00022833"/>
    </source>
</evidence>
<dbReference type="SUPFAM" id="SSF48508">
    <property type="entry name" value="Nuclear receptor ligand-binding domain"/>
    <property type="match status" value="1"/>
</dbReference>
<keyword evidence="1" id="KW-0479">Metal-binding</keyword>
<evidence type="ECO:0000256" key="2">
    <source>
        <dbReference type="ARBA" id="ARBA00022771"/>
    </source>
</evidence>
<comment type="caution">
    <text evidence="10">The sequence shown here is derived from an EMBL/GenBank/DDBJ whole genome shotgun (WGS) entry which is preliminary data.</text>
</comment>
<evidence type="ECO:0000259" key="9">
    <source>
        <dbReference type="PROSITE" id="PS51030"/>
    </source>
</evidence>
<dbReference type="InterPro" id="IPR001628">
    <property type="entry name" value="Znf_hrmn_rcpt"/>
</dbReference>
<evidence type="ECO:0000256" key="4">
    <source>
        <dbReference type="ARBA" id="ARBA00023015"/>
    </source>
</evidence>
<dbReference type="InterPro" id="IPR000536">
    <property type="entry name" value="Nucl_hrmn_rcpt_lig-bd"/>
</dbReference>
<protein>
    <recommendedName>
        <fullName evidence="9">Nuclear receptor domain-containing protein</fullName>
    </recommendedName>
</protein>
<dbReference type="Proteomes" id="UP001328107">
    <property type="component" value="Unassembled WGS sequence"/>
</dbReference>
<dbReference type="SUPFAM" id="SSF57716">
    <property type="entry name" value="Glucocorticoid receptor-like (DNA-binding domain)"/>
    <property type="match status" value="1"/>
</dbReference>
<dbReference type="GO" id="GO:0008270">
    <property type="term" value="F:zinc ion binding"/>
    <property type="evidence" value="ECO:0007669"/>
    <property type="project" value="UniProtKB-KW"/>
</dbReference>
<keyword evidence="11" id="KW-1185">Reference proteome</keyword>
<dbReference type="GO" id="GO:0003700">
    <property type="term" value="F:DNA-binding transcription factor activity"/>
    <property type="evidence" value="ECO:0007669"/>
    <property type="project" value="InterPro"/>
</dbReference>
<keyword evidence="2" id="KW-0863">Zinc-finger</keyword>
<name>A0AAN5CHY3_9BILA</name>
<keyword evidence="3" id="KW-0862">Zinc</keyword>
<dbReference type="Pfam" id="PF00104">
    <property type="entry name" value="Hormone_recep"/>
    <property type="match status" value="1"/>
</dbReference>
<evidence type="ECO:0000313" key="10">
    <source>
        <dbReference type="EMBL" id="GMR44695.1"/>
    </source>
</evidence>
<proteinExistence type="predicted"/>
<dbReference type="AlphaFoldDB" id="A0AAN5CHY3"/>
<sequence length="408" mass="47298">MRHAHFNTSIFRFSHRFSHCFSPTKCRYSSVAMAESASSLTGKCLVCATPNDSVHFGIDACRACSSFFKRAVLSGHRFPCRRGDHKCPVQRGPQSSSGSMCRGCRYDRCAAIGMTYDGPMRINKRVLTEPKTEDPSTPSFSRSPESLLDRIAREHNACLERRRSRELQIVTDYNLARIPHPTEEVYHLSNFDCALASFNVTVSESWNFLLSLFPAFGDLTYDDQRQFFRLCYPQFTLIDGFYRTKRIFGGFEKYSMCTVLIASDIHDAEVWLRPNDGGLMRKELIEVIRVYMDDQMAMMVPAFQQADICEEEKHALLALLLTESELRNDLAERFQYFLEDLRKQTLEELHRFYTEEMGLAEYSTRLGRLFTLCLTFREGNALFREFFRMQVTIFDLFIAETVLKELFL</sequence>
<evidence type="ECO:0000256" key="5">
    <source>
        <dbReference type="ARBA" id="ARBA00023125"/>
    </source>
</evidence>
<dbReference type="PRINTS" id="PR00047">
    <property type="entry name" value="STROIDFINGER"/>
</dbReference>
<keyword evidence="7" id="KW-0675">Receptor</keyword>
<gene>
    <name evidence="10" type="ORF">PMAYCL1PPCAC_14890</name>
</gene>
<dbReference type="PROSITE" id="PS00031">
    <property type="entry name" value="NUCLEAR_REC_DBD_1"/>
    <property type="match status" value="1"/>
</dbReference>
<evidence type="ECO:0000256" key="6">
    <source>
        <dbReference type="ARBA" id="ARBA00023163"/>
    </source>
</evidence>
<reference evidence="11" key="1">
    <citation type="submission" date="2022-10" db="EMBL/GenBank/DDBJ databases">
        <title>Genome assembly of Pristionchus species.</title>
        <authorList>
            <person name="Yoshida K."/>
            <person name="Sommer R.J."/>
        </authorList>
    </citation>
    <scope>NUCLEOTIDE SEQUENCE [LARGE SCALE GENOMIC DNA]</scope>
    <source>
        <strain evidence="11">RS5460</strain>
    </source>
</reference>
<feature type="domain" description="Nuclear receptor" evidence="9">
    <location>
        <begin position="41"/>
        <end position="121"/>
    </location>
</feature>
<keyword evidence="5" id="KW-0238">DNA-binding</keyword>
<dbReference type="SMART" id="SM00399">
    <property type="entry name" value="ZnF_C4"/>
    <property type="match status" value="1"/>
</dbReference>
<keyword evidence="8" id="KW-0539">Nucleus</keyword>
<organism evidence="10 11">
    <name type="scientific">Pristionchus mayeri</name>
    <dbReference type="NCBI Taxonomy" id="1317129"/>
    <lineage>
        <taxon>Eukaryota</taxon>
        <taxon>Metazoa</taxon>
        <taxon>Ecdysozoa</taxon>
        <taxon>Nematoda</taxon>
        <taxon>Chromadorea</taxon>
        <taxon>Rhabditida</taxon>
        <taxon>Rhabditina</taxon>
        <taxon>Diplogasteromorpha</taxon>
        <taxon>Diplogasteroidea</taxon>
        <taxon>Neodiplogasteridae</taxon>
        <taxon>Pristionchus</taxon>
    </lineage>
</organism>
<dbReference type="EMBL" id="BTRK01000004">
    <property type="protein sequence ID" value="GMR44695.1"/>
    <property type="molecule type" value="Genomic_DNA"/>
</dbReference>
<evidence type="ECO:0000313" key="11">
    <source>
        <dbReference type="Proteomes" id="UP001328107"/>
    </source>
</evidence>